<feature type="transmembrane region" description="Helical" evidence="1">
    <location>
        <begin position="29"/>
        <end position="50"/>
    </location>
</feature>
<feature type="transmembrane region" description="Helical" evidence="1">
    <location>
        <begin position="146"/>
        <end position="169"/>
    </location>
</feature>
<protein>
    <recommendedName>
        <fullName evidence="4">MARVEL domain-containing protein</fullName>
    </recommendedName>
</protein>
<dbReference type="OMA" id="REWGTEN"/>
<name>Q4N3Y7_THEPA</name>
<dbReference type="Proteomes" id="UP000001949">
    <property type="component" value="Unassembled WGS sequence"/>
</dbReference>
<dbReference type="InParanoid" id="Q4N3Y7"/>
<sequence>MLILKSFKRPKGGGPCPLIQNPVKKWLKYLSIFHIILLVMTCVSISFPFIHDLHCSILFNSLANLIASAICSTLMASYYIFVSNKDLGTENEWAITAIITITVVIIDISISGWGIYTFTNSSFKIYKALHDEFQVEPDCLQTKARVFYISGFIVICLHIFVAGTGLATAHTDLSS</sequence>
<accession>Q4N3Y7</accession>
<dbReference type="EMBL" id="AAGK01000002">
    <property type="protein sequence ID" value="EAN33136.1"/>
    <property type="molecule type" value="Genomic_DNA"/>
</dbReference>
<organism evidence="2 3">
    <name type="scientific">Theileria parva</name>
    <name type="common">East coast fever infection agent</name>
    <dbReference type="NCBI Taxonomy" id="5875"/>
    <lineage>
        <taxon>Eukaryota</taxon>
        <taxon>Sar</taxon>
        <taxon>Alveolata</taxon>
        <taxon>Apicomplexa</taxon>
        <taxon>Aconoidasida</taxon>
        <taxon>Piroplasmida</taxon>
        <taxon>Theileriidae</taxon>
        <taxon>Theileria</taxon>
    </lineage>
</organism>
<evidence type="ECO:0000256" key="1">
    <source>
        <dbReference type="SAM" id="Phobius"/>
    </source>
</evidence>
<evidence type="ECO:0008006" key="4">
    <source>
        <dbReference type="Google" id="ProtNLM"/>
    </source>
</evidence>
<keyword evidence="1" id="KW-0472">Membrane</keyword>
<feature type="transmembrane region" description="Helical" evidence="1">
    <location>
        <begin position="62"/>
        <end position="81"/>
    </location>
</feature>
<gene>
    <name evidence="2" type="ordered locus">TP02_0851</name>
</gene>
<evidence type="ECO:0000313" key="2">
    <source>
        <dbReference type="EMBL" id="EAN33136.1"/>
    </source>
</evidence>
<keyword evidence="1" id="KW-0812">Transmembrane</keyword>
<feature type="transmembrane region" description="Helical" evidence="1">
    <location>
        <begin position="93"/>
        <end position="116"/>
    </location>
</feature>
<dbReference type="eggNOG" id="ENOG502SVE5">
    <property type="taxonomic scope" value="Eukaryota"/>
</dbReference>
<comment type="caution">
    <text evidence="2">The sequence shown here is derived from an EMBL/GenBank/DDBJ whole genome shotgun (WGS) entry which is preliminary data.</text>
</comment>
<dbReference type="KEGG" id="tpv:TP02_0851"/>
<dbReference type="AlphaFoldDB" id="Q4N3Y7"/>
<reference evidence="2 3" key="1">
    <citation type="journal article" date="2005" name="Science">
        <title>Genome sequence of Theileria parva, a bovine pathogen that transforms lymphocytes.</title>
        <authorList>
            <person name="Gardner M.J."/>
            <person name="Bishop R."/>
            <person name="Shah T."/>
            <person name="de Villiers E.P."/>
            <person name="Carlton J.M."/>
            <person name="Hall N."/>
            <person name="Ren Q."/>
            <person name="Paulsen I.T."/>
            <person name="Pain A."/>
            <person name="Berriman M."/>
            <person name="Wilson R.J.M."/>
            <person name="Sato S."/>
            <person name="Ralph S.A."/>
            <person name="Mann D.J."/>
            <person name="Xiong Z."/>
            <person name="Shallom S.J."/>
            <person name="Weidman J."/>
            <person name="Jiang L."/>
            <person name="Lynn J."/>
            <person name="Weaver B."/>
            <person name="Shoaibi A."/>
            <person name="Domingo A.R."/>
            <person name="Wasawo D."/>
            <person name="Crabtree J."/>
            <person name="Wortman J.R."/>
            <person name="Haas B."/>
            <person name="Angiuoli S.V."/>
            <person name="Creasy T.H."/>
            <person name="Lu C."/>
            <person name="Suh B."/>
            <person name="Silva J.C."/>
            <person name="Utterback T.R."/>
            <person name="Feldblyum T.V."/>
            <person name="Pertea M."/>
            <person name="Allen J."/>
            <person name="Nierman W.C."/>
            <person name="Taracha E.L.N."/>
            <person name="Salzberg S.L."/>
            <person name="White O.R."/>
            <person name="Fitzhugh H.A."/>
            <person name="Morzaria S."/>
            <person name="Venter J.C."/>
            <person name="Fraser C.M."/>
            <person name="Nene V."/>
        </authorList>
    </citation>
    <scope>NUCLEOTIDE SEQUENCE [LARGE SCALE GENOMIC DNA]</scope>
    <source>
        <strain evidence="2 3">Muguga</strain>
    </source>
</reference>
<dbReference type="GeneID" id="3501921"/>
<dbReference type="VEuPathDB" id="PiroplasmaDB:TpMuguga_02g00851"/>
<keyword evidence="3" id="KW-1185">Reference proteome</keyword>
<evidence type="ECO:0000313" key="3">
    <source>
        <dbReference type="Proteomes" id="UP000001949"/>
    </source>
</evidence>
<keyword evidence="1" id="KW-1133">Transmembrane helix</keyword>
<proteinExistence type="predicted"/>